<evidence type="ECO:0000256" key="1">
    <source>
        <dbReference type="SAM" id="SignalP"/>
    </source>
</evidence>
<feature type="signal peptide" evidence="1">
    <location>
        <begin position="1"/>
        <end position="32"/>
    </location>
</feature>
<comment type="caution">
    <text evidence="2">The sequence shown here is derived from an EMBL/GenBank/DDBJ whole genome shotgun (WGS) entry which is preliminary data.</text>
</comment>
<gene>
    <name evidence="2" type="ORF">L9F63_015220</name>
</gene>
<keyword evidence="1" id="KW-0732">Signal</keyword>
<keyword evidence="3" id="KW-1185">Reference proteome</keyword>
<evidence type="ECO:0000313" key="3">
    <source>
        <dbReference type="Proteomes" id="UP001233999"/>
    </source>
</evidence>
<protein>
    <submittedName>
        <fullName evidence="2">Uncharacterized protein</fullName>
    </submittedName>
</protein>
<organism evidence="2 3">
    <name type="scientific">Diploptera punctata</name>
    <name type="common">Pacific beetle cockroach</name>
    <dbReference type="NCBI Taxonomy" id="6984"/>
    <lineage>
        <taxon>Eukaryota</taxon>
        <taxon>Metazoa</taxon>
        <taxon>Ecdysozoa</taxon>
        <taxon>Arthropoda</taxon>
        <taxon>Hexapoda</taxon>
        <taxon>Insecta</taxon>
        <taxon>Pterygota</taxon>
        <taxon>Neoptera</taxon>
        <taxon>Polyneoptera</taxon>
        <taxon>Dictyoptera</taxon>
        <taxon>Blattodea</taxon>
        <taxon>Blaberoidea</taxon>
        <taxon>Blaberidae</taxon>
        <taxon>Diplopterinae</taxon>
        <taxon>Diploptera</taxon>
    </lineage>
</organism>
<dbReference type="Proteomes" id="UP001233999">
    <property type="component" value="Unassembled WGS sequence"/>
</dbReference>
<accession>A0AAD8A733</accession>
<reference evidence="2" key="1">
    <citation type="journal article" date="2023" name="IScience">
        <title>Live-bearing cockroach genome reveals convergent evolutionary mechanisms linked to viviparity in insects and beyond.</title>
        <authorList>
            <person name="Fouks B."/>
            <person name="Harrison M.C."/>
            <person name="Mikhailova A.A."/>
            <person name="Marchal E."/>
            <person name="English S."/>
            <person name="Carruthers M."/>
            <person name="Jennings E.C."/>
            <person name="Chiamaka E.L."/>
            <person name="Frigard R.A."/>
            <person name="Pippel M."/>
            <person name="Attardo G.M."/>
            <person name="Benoit J.B."/>
            <person name="Bornberg-Bauer E."/>
            <person name="Tobe S.S."/>
        </authorList>
    </citation>
    <scope>NUCLEOTIDE SEQUENCE</scope>
    <source>
        <strain evidence="2">Stay&amp;Tobe</strain>
    </source>
</reference>
<feature type="chain" id="PRO_5042235234" evidence="1">
    <location>
        <begin position="33"/>
        <end position="108"/>
    </location>
</feature>
<dbReference type="Gene3D" id="1.20.120.20">
    <property type="entry name" value="Apolipoprotein"/>
    <property type="match status" value="1"/>
</dbReference>
<evidence type="ECO:0000313" key="2">
    <source>
        <dbReference type="EMBL" id="KAJ9593221.1"/>
    </source>
</evidence>
<dbReference type="AlphaFoldDB" id="A0AAD8A733"/>
<reference evidence="2" key="2">
    <citation type="submission" date="2023-05" db="EMBL/GenBank/DDBJ databases">
        <authorList>
            <person name="Fouks B."/>
        </authorList>
    </citation>
    <scope>NUCLEOTIDE SEQUENCE</scope>
    <source>
        <strain evidence="2">Stay&amp;Tobe</strain>
        <tissue evidence="2">Testes</tissue>
    </source>
</reference>
<name>A0AAD8A733_DIPPU</name>
<proteinExistence type="predicted"/>
<sequence>MTVSQVQFNMRSITVFCFLTTILCATLSLSAAESDSSLSSDYYDGQGKNMLLLKRVARSPEKSVLDKVKDTWDDATDKVKDTWDDAKDKMSDAAKAIKKKSKDLMDKL</sequence>
<dbReference type="EMBL" id="JASPKZ010003453">
    <property type="protein sequence ID" value="KAJ9593221.1"/>
    <property type="molecule type" value="Genomic_DNA"/>
</dbReference>